<keyword evidence="4" id="KW-1185">Reference proteome</keyword>
<feature type="region of interest" description="Disordered" evidence="1">
    <location>
        <begin position="562"/>
        <end position="690"/>
    </location>
</feature>
<feature type="domain" description="DBB" evidence="2">
    <location>
        <begin position="150"/>
        <end position="230"/>
    </location>
</feature>
<feature type="compositionally biased region" description="Pro residues" evidence="1">
    <location>
        <begin position="982"/>
        <end position="995"/>
    </location>
</feature>
<dbReference type="EMBL" id="CAXIEN010000078">
    <property type="protein sequence ID" value="CAL1274561.1"/>
    <property type="molecule type" value="Genomic_DNA"/>
</dbReference>
<evidence type="ECO:0000313" key="4">
    <source>
        <dbReference type="Proteomes" id="UP001497382"/>
    </source>
</evidence>
<dbReference type="AlphaFoldDB" id="A0AAV1ZVZ4"/>
<feature type="region of interest" description="Disordered" evidence="1">
    <location>
        <begin position="950"/>
        <end position="1107"/>
    </location>
</feature>
<dbReference type="Pfam" id="PF14545">
    <property type="entry name" value="DBB"/>
    <property type="match status" value="1"/>
</dbReference>
<feature type="compositionally biased region" description="Pro residues" evidence="1">
    <location>
        <begin position="637"/>
        <end position="649"/>
    </location>
</feature>
<feature type="compositionally biased region" description="Basic and acidic residues" evidence="1">
    <location>
        <begin position="1097"/>
        <end position="1106"/>
    </location>
</feature>
<dbReference type="InterPro" id="IPR017893">
    <property type="entry name" value="DBB_domain"/>
</dbReference>
<feature type="compositionally biased region" description="Polar residues" evidence="1">
    <location>
        <begin position="1198"/>
        <end position="1208"/>
    </location>
</feature>
<reference evidence="3 4" key="1">
    <citation type="submission" date="2024-04" db="EMBL/GenBank/DDBJ databases">
        <authorList>
            <person name="Rising A."/>
            <person name="Reimegard J."/>
            <person name="Sonavane S."/>
            <person name="Akerstrom W."/>
            <person name="Nylinder S."/>
            <person name="Hedman E."/>
            <person name="Kallberg Y."/>
        </authorList>
    </citation>
    <scope>NUCLEOTIDE SEQUENCE [LARGE SCALE GENOMIC DNA]</scope>
</reference>
<feature type="compositionally biased region" description="Polar residues" evidence="1">
    <location>
        <begin position="594"/>
        <end position="606"/>
    </location>
</feature>
<accession>A0AAV1ZVZ4</accession>
<gene>
    <name evidence="3" type="ORF">LARSCL_LOCUS7534</name>
</gene>
<name>A0AAV1ZVZ4_9ARAC</name>
<sequence length="1214" mass="138621">MTCNILVLFANDSEKLAMELMNQFDSVPINYICVNNHSLQFSNMQEKTQAKIHVVFFSPDFLRFLENNVSDAYLLFGHLESKSSLAVFCLGLKQENVLCYHMAPLKSFLSWGKYEVLSTSNEKNAFPKELTNRIHEVLRQVNFAAKDIVVVPQFLKRHNNTIYVIFPSSIEGCKDLYIRLNEHEDVNISLKKVNPYVMKFSVPDSLFEFSHNVIVRIQCRDSVITDQAVHLSQDTPKNALVNGTESTKNVHPKLLTRQELILDEQIRYLKNISGLNTKDDRFNPYPESRRFKSQESQADITESARFDLKKVCKQYGLERLSFLMSHESSLSIDNDEEFTLRETNVRKQIDEGKKILRYSRFANELPEIDSLNRMNSFLVQEAGRHRHFSACRSLSLPSTLLPTSDVRNSYGTYLEMGGKEQTEMKPHERLLMGLQSYKHLKRGESKEVENLHGDPINSISSENYMTLRMSHDQENNTRTLLKRGLSNSQQELLDLMQDFKEGECTMSYVEDQFQLWKERHCPDTREEEKRNRKTSALAMLWKKPKKKDLKVFIENKDTVKTNTDVKQEEKSSVRKISNTSASSASSKTSDRSLLTASSKGDSASSEQKSDDGTVPTGWVSTYSPSANRVFIPRYPKTEPPPLPSRPPPWSKINTINKPIPLPRKTLPSSTNETTDVIEEEKSPDLVEDSDDYYEEDEERNASMYSLCQKYGLEKLGVCFVSGECRVKEDPEEMSDNNIKKELPSRPLDPDGYEIHIKKKVGSFRRSSTGSIQRSISLPSNLSQSYELIDDFLNSTEAEMPNHTENRQNACICGQCNESNDCFTNNLYMSLLEFRRDNPAEETSIFLSNSQQELLDLMYAFKRGEKTISQVEYQFKEWHSRHMGKSPCSFVQPDNKLPKQSSFGLPGIMKILGKQKKKSPSENKFEYDIEKGGIKNFDSATTAQRLSKISYTSTSSANSELSESSKVTVESGKSQEATECSPPVCPKRPPPVPPKKPLYNQELPKSSQTSQAQTSPKEVTNTEQEKPTKKGKPIPPPKPKFILNMNSTGSSHSAVEQQKMTEEPRQDEEDETNARTSSPDYIDPDMHRRPTRPKLQRQSREIDRDPKFLTIPVNRQPFSPVLVNALASRSRKITEPSQQTLELLKRANLFDPDITKPIFYFPRSNSDPSLRLSERGEEKKKAHSSKKGHIYLEILPPESNLQSPSTSVNHDIPDS</sequence>
<proteinExistence type="predicted"/>
<feature type="region of interest" description="Disordered" evidence="1">
    <location>
        <begin position="731"/>
        <end position="750"/>
    </location>
</feature>
<feature type="compositionally biased region" description="Polar residues" evidence="1">
    <location>
        <begin position="966"/>
        <end position="977"/>
    </location>
</feature>
<evidence type="ECO:0000256" key="1">
    <source>
        <dbReference type="SAM" id="MobiDB-lite"/>
    </source>
</evidence>
<feature type="region of interest" description="Disordered" evidence="1">
    <location>
        <begin position="1160"/>
        <end position="1214"/>
    </location>
</feature>
<organism evidence="3 4">
    <name type="scientific">Larinioides sclopetarius</name>
    <dbReference type="NCBI Taxonomy" id="280406"/>
    <lineage>
        <taxon>Eukaryota</taxon>
        <taxon>Metazoa</taxon>
        <taxon>Ecdysozoa</taxon>
        <taxon>Arthropoda</taxon>
        <taxon>Chelicerata</taxon>
        <taxon>Arachnida</taxon>
        <taxon>Araneae</taxon>
        <taxon>Araneomorphae</taxon>
        <taxon>Entelegynae</taxon>
        <taxon>Araneoidea</taxon>
        <taxon>Araneidae</taxon>
        <taxon>Larinioides</taxon>
    </lineage>
</organism>
<feature type="compositionally biased region" description="Low complexity" evidence="1">
    <location>
        <begin position="950"/>
        <end position="965"/>
    </location>
</feature>
<feature type="compositionally biased region" description="Polar residues" evidence="1">
    <location>
        <begin position="1043"/>
        <end position="1057"/>
    </location>
</feature>
<comment type="caution">
    <text evidence="3">The sequence shown here is derived from an EMBL/GenBank/DDBJ whole genome shotgun (WGS) entry which is preliminary data.</text>
</comment>
<evidence type="ECO:0000259" key="2">
    <source>
        <dbReference type="Pfam" id="PF14545"/>
    </source>
</evidence>
<evidence type="ECO:0000313" key="3">
    <source>
        <dbReference type="EMBL" id="CAL1274561.1"/>
    </source>
</evidence>
<feature type="compositionally biased region" description="Polar residues" evidence="1">
    <location>
        <begin position="1002"/>
        <end position="1021"/>
    </location>
</feature>
<dbReference type="Proteomes" id="UP001497382">
    <property type="component" value="Unassembled WGS sequence"/>
</dbReference>
<protein>
    <recommendedName>
        <fullName evidence="2">DBB domain-containing protein</fullName>
    </recommendedName>
</protein>
<feature type="compositionally biased region" description="Low complexity" evidence="1">
    <location>
        <begin position="574"/>
        <end position="587"/>
    </location>
</feature>
<feature type="compositionally biased region" description="Basic and acidic residues" evidence="1">
    <location>
        <begin position="562"/>
        <end position="572"/>
    </location>
</feature>